<dbReference type="InterPro" id="IPR002347">
    <property type="entry name" value="SDR_fam"/>
</dbReference>
<dbReference type="Pfam" id="PF13561">
    <property type="entry name" value="adh_short_C2"/>
    <property type="match status" value="1"/>
</dbReference>
<dbReference type="Gene3D" id="3.40.50.720">
    <property type="entry name" value="NAD(P)-binding Rossmann-like Domain"/>
    <property type="match status" value="1"/>
</dbReference>
<dbReference type="SUPFAM" id="SSF51735">
    <property type="entry name" value="NAD(P)-binding Rossmann-fold domains"/>
    <property type="match status" value="1"/>
</dbReference>
<evidence type="ECO:0000313" key="2">
    <source>
        <dbReference type="Proteomes" id="UP000266305"/>
    </source>
</evidence>
<reference evidence="1 2" key="1">
    <citation type="submission" date="2018-08" db="EMBL/GenBank/DDBJ databases">
        <title>Draft genome sequence of Rhodobacter sphaeroides FY.</title>
        <authorList>
            <person name="Rayyan A."/>
            <person name="Meyer T.E."/>
            <person name="Kyndt J.A."/>
        </authorList>
    </citation>
    <scope>NUCLEOTIDE SEQUENCE [LARGE SCALE GENOMIC DNA]</scope>
    <source>
        <strain evidence="1 2">FY</strain>
    </source>
</reference>
<evidence type="ECO:0000313" key="1">
    <source>
        <dbReference type="EMBL" id="RHZ95474.1"/>
    </source>
</evidence>
<dbReference type="GO" id="GO:0016616">
    <property type="term" value="F:oxidoreductase activity, acting on the CH-OH group of donors, NAD or NADP as acceptor"/>
    <property type="evidence" value="ECO:0007669"/>
    <property type="project" value="TreeGrafter"/>
</dbReference>
<accession>A0AAX1UM23</accession>
<dbReference type="EMBL" id="QWGP01000008">
    <property type="protein sequence ID" value="RHZ95474.1"/>
    <property type="molecule type" value="Genomic_DNA"/>
</dbReference>
<dbReference type="PANTHER" id="PTHR45458:SF1">
    <property type="entry name" value="SHORT CHAIN DEHYDROGENASE"/>
    <property type="match status" value="1"/>
</dbReference>
<sequence>MRSLIVGASGGIGAALLAACGEGAVGLSRREHGLDVTDEGAVERLLAALEPPFGRVIVATGALEIGGVPPEKSLRALDPANLARNLALNAIGPALVLKHALRLLPRDRPARFAALSARVGSIGDNRLGGWYAYRAAKAALNQIVHTAAIEIARSHPQAVVVALHPGTVETGLTARYSATHPVVTPERAALNLLSTLDALGPKDSGGFFDATGARIPW</sequence>
<organism evidence="1 2">
    <name type="scientific">Cereibacter sphaeroides</name>
    <name type="common">Rhodobacter sphaeroides</name>
    <dbReference type="NCBI Taxonomy" id="1063"/>
    <lineage>
        <taxon>Bacteria</taxon>
        <taxon>Pseudomonadati</taxon>
        <taxon>Pseudomonadota</taxon>
        <taxon>Alphaproteobacteria</taxon>
        <taxon>Rhodobacterales</taxon>
        <taxon>Paracoccaceae</taxon>
        <taxon>Cereibacter</taxon>
    </lineage>
</organism>
<protein>
    <submittedName>
        <fullName evidence="1">SDR family oxidoreductase</fullName>
    </submittedName>
</protein>
<dbReference type="Proteomes" id="UP000266305">
    <property type="component" value="Unassembled WGS sequence"/>
</dbReference>
<dbReference type="PROSITE" id="PS51257">
    <property type="entry name" value="PROKAR_LIPOPROTEIN"/>
    <property type="match status" value="1"/>
</dbReference>
<dbReference type="InterPro" id="IPR036291">
    <property type="entry name" value="NAD(P)-bd_dom_sf"/>
</dbReference>
<gene>
    <name evidence="1" type="ORF">D1114_09780</name>
</gene>
<dbReference type="PRINTS" id="PR00081">
    <property type="entry name" value="GDHRDH"/>
</dbReference>
<name>A0AAX1UM23_CERSP</name>
<proteinExistence type="predicted"/>
<dbReference type="InterPro" id="IPR052184">
    <property type="entry name" value="SDR_enzymes"/>
</dbReference>
<dbReference type="PANTHER" id="PTHR45458">
    <property type="entry name" value="SHORT-CHAIN DEHYDROGENASE/REDUCTASE SDR"/>
    <property type="match status" value="1"/>
</dbReference>
<dbReference type="AlphaFoldDB" id="A0AAX1UM23"/>
<dbReference type="RefSeq" id="WP_119000025.1">
    <property type="nucleotide sequence ID" value="NZ_QWGP01000008.1"/>
</dbReference>
<comment type="caution">
    <text evidence="1">The sequence shown here is derived from an EMBL/GenBank/DDBJ whole genome shotgun (WGS) entry which is preliminary data.</text>
</comment>